<protein>
    <submittedName>
        <fullName evidence="2">Uncharacterized protein</fullName>
    </submittedName>
</protein>
<gene>
    <name evidence="2" type="ORF">KLA_16972</name>
</gene>
<dbReference type="RefSeq" id="WP_034647255.1">
    <property type="nucleotide sequence ID" value="NZ_ARZX01000043.1"/>
</dbReference>
<feature type="coiled-coil region" evidence="1">
    <location>
        <begin position="66"/>
        <end position="131"/>
    </location>
</feature>
<name>A0ABN0RJI7_9FLAO</name>
<accession>A0ABN0RJI7</accession>
<keyword evidence="1" id="KW-0175">Coiled coil</keyword>
<dbReference type="Proteomes" id="UP000019275">
    <property type="component" value="Unassembled WGS sequence"/>
</dbReference>
<evidence type="ECO:0000256" key="1">
    <source>
        <dbReference type="SAM" id="Coils"/>
    </source>
</evidence>
<organism evidence="2 3">
    <name type="scientific">Cellulophaga geojensis KL-A</name>
    <dbReference type="NCBI Taxonomy" id="1328323"/>
    <lineage>
        <taxon>Bacteria</taxon>
        <taxon>Pseudomonadati</taxon>
        <taxon>Bacteroidota</taxon>
        <taxon>Flavobacteriia</taxon>
        <taxon>Flavobacteriales</taxon>
        <taxon>Flavobacteriaceae</taxon>
        <taxon>Cellulophaga</taxon>
    </lineage>
</organism>
<comment type="caution">
    <text evidence="2">The sequence shown here is derived from an EMBL/GenBank/DDBJ whole genome shotgun (WGS) entry which is preliminary data.</text>
</comment>
<dbReference type="EMBL" id="ARZX01000043">
    <property type="protein sequence ID" value="EWH10099.1"/>
    <property type="molecule type" value="Genomic_DNA"/>
</dbReference>
<reference evidence="2 3" key="1">
    <citation type="journal article" date="2014" name="Genome Announc.">
        <title>Draft Genome Sequence of the Carrageenan-Degrading Bacterium Cellulophaga sp. Strain KL-A, Isolated from Decaying Marine Algae.</title>
        <authorList>
            <person name="Shan D."/>
            <person name="Ying J."/>
            <person name="Li X."/>
            <person name="Gao Z."/>
            <person name="Wei G."/>
            <person name="Shao Z."/>
        </authorList>
    </citation>
    <scope>NUCLEOTIDE SEQUENCE [LARGE SCALE GENOMIC DNA]</scope>
    <source>
        <strain evidence="2 3">KL-A</strain>
    </source>
</reference>
<proteinExistence type="predicted"/>
<evidence type="ECO:0000313" key="2">
    <source>
        <dbReference type="EMBL" id="EWH10099.1"/>
    </source>
</evidence>
<keyword evidence="3" id="KW-1185">Reference proteome</keyword>
<evidence type="ECO:0000313" key="3">
    <source>
        <dbReference type="Proteomes" id="UP000019275"/>
    </source>
</evidence>
<sequence length="284" mass="33845">MAKPKAKTLQQRLGFFDDDLKKPEHDDIIKWTDKNIETILLKLYNLENWSEKSKNDLIEKVDKITSKELSEEKTSLKKLKSELEKSLKSLKESKKKFKENPDESYYIEDRIEREEKECDELKLKIEKSEKKIIYLETFDGLANELPKRNKPRITERIWEYTVTNQSHNRNTGYKSAKNIIGFVDLKVNFVYDRLTVTGIDFETETVTGKIEWSQTEKHRQFYNEILNHNIFIEVKTQITTLGELFRQLNTYKEYLNGDFLVVCPDDSEKETIENQGFRFIKYEK</sequence>